<evidence type="ECO:0000313" key="3">
    <source>
        <dbReference type="Proteomes" id="UP000291117"/>
    </source>
</evidence>
<dbReference type="OrthoDB" id="1191296at2"/>
<dbReference type="PANTHER" id="PTHR32305:SF15">
    <property type="entry name" value="PROTEIN RHSA-RELATED"/>
    <property type="match status" value="1"/>
</dbReference>
<reference evidence="2 3" key="1">
    <citation type="submission" date="2019-02" db="EMBL/GenBank/DDBJ databases">
        <title>Pedobacter sp. RP-3-8 sp. nov., isolated from Arctic soil.</title>
        <authorList>
            <person name="Dahal R.H."/>
        </authorList>
    </citation>
    <scope>NUCLEOTIDE SEQUENCE [LARGE SCALE GENOMIC DNA]</scope>
    <source>
        <strain evidence="2 3">RP-3-8</strain>
    </source>
</reference>
<dbReference type="AlphaFoldDB" id="A0A4R0NGA0"/>
<dbReference type="Proteomes" id="UP000291117">
    <property type="component" value="Unassembled WGS sequence"/>
</dbReference>
<dbReference type="InterPro" id="IPR022385">
    <property type="entry name" value="Rhs_assc_core"/>
</dbReference>
<accession>A0A4R0NGA0</accession>
<dbReference type="RefSeq" id="WP_131606151.1">
    <property type="nucleotide sequence ID" value="NZ_SJSM01000001.1"/>
</dbReference>
<dbReference type="NCBIfam" id="TIGR03696">
    <property type="entry name" value="Rhs_assc_core"/>
    <property type="match status" value="1"/>
</dbReference>
<gene>
    <name evidence="2" type="ORF">EZ444_00460</name>
</gene>
<dbReference type="InterPro" id="IPR045619">
    <property type="entry name" value="DUF6443"/>
</dbReference>
<protein>
    <submittedName>
        <fullName evidence="2">RHS repeat-associated core domain-containing protein</fullName>
    </submittedName>
</protein>
<evidence type="ECO:0000313" key="2">
    <source>
        <dbReference type="EMBL" id="TCC99188.1"/>
    </source>
</evidence>
<dbReference type="InterPro" id="IPR050708">
    <property type="entry name" value="T6SS_VgrG/RHS"/>
</dbReference>
<dbReference type="Gene3D" id="2.180.10.10">
    <property type="entry name" value="RHS repeat-associated core"/>
    <property type="match status" value="1"/>
</dbReference>
<dbReference type="EMBL" id="SJSM01000001">
    <property type="protein sequence ID" value="TCC99188.1"/>
    <property type="molecule type" value="Genomic_DNA"/>
</dbReference>
<name>A0A4R0NGA0_9SPHI</name>
<dbReference type="Pfam" id="PF20041">
    <property type="entry name" value="DUF6443"/>
    <property type="match status" value="1"/>
</dbReference>
<evidence type="ECO:0000259" key="1">
    <source>
        <dbReference type="Pfam" id="PF20041"/>
    </source>
</evidence>
<comment type="caution">
    <text evidence="2">The sequence shown here is derived from an EMBL/GenBank/DDBJ whole genome shotgun (WGS) entry which is preliminary data.</text>
</comment>
<organism evidence="2 3">
    <name type="scientific">Pedobacter hiemivivus</name>
    <dbReference type="NCBI Taxonomy" id="2530454"/>
    <lineage>
        <taxon>Bacteria</taxon>
        <taxon>Pseudomonadati</taxon>
        <taxon>Bacteroidota</taxon>
        <taxon>Sphingobacteriia</taxon>
        <taxon>Sphingobacteriales</taxon>
        <taxon>Sphingobacteriaceae</taxon>
        <taxon>Pedobacter</taxon>
    </lineage>
</organism>
<keyword evidence="3" id="KW-1185">Reference proteome</keyword>
<proteinExistence type="predicted"/>
<dbReference type="PANTHER" id="PTHR32305">
    <property type="match status" value="1"/>
</dbReference>
<feature type="domain" description="DUF6443" evidence="1">
    <location>
        <begin position="99"/>
        <end position="232"/>
    </location>
</feature>
<sequence>MKNKVANAPGWAFMVIAFCLQLVNLSLKGQDKYLNSYNNETEIKASGSITLANGFYIPAGRSVRIFTSASFKLCAPFAGAPSSSQNYVSTRVFKVPGVNNSNINDAKDICDVSQTVQYFDGLGRAIQTVITQGSPDFRDIVQPVAYDGFGREAIKYLPYPESPGSNGSYRNSAISTQQIFFNNPLSGVTAIPNTAFSETRFEASPFNRVLEQGAPGLNWQLSNGHTQKMEYGTNDAGDVKLWRVVPDGANGTETYAAGRLHKNTSKDENWKPANGKAGTVDEYKDLEGRVVLKRVWETDNKSLSTYYVYDNLGNLNYVLPPAVNQFTDRLDNPVNSFTEADEVFKQFIYGYHYDGRKRLTEKKIPGKGWDFMVYNPLDQIVFSQDANQKEQHTWLFSKYDASGRVVMTGLYGDAADRTTLQAAVNAQTDPGQLALNKPLWETRDNANANGLGTGYSNETLPVSNVQTYHSINYYDDYDFYNNTFGQPVLPQVGGNRTKTSLTGTRTTTLGTGIMLLAVNYYDEEGRVVQIKVSNHLGGTDITDNTYSFAGELTASTLTHKASPGGTATTIVNRYEYDHVGRKVATMESINGEGEVVLSKLDYNALGQLLTKHLHSTDGQTFLQHTGYLYNERGWLKESQSNEFKMRLGYDQGTIPQYNGNIASQQWGDGYQNVYTYSYDHLNRLQSGVSTGVSMSEVLTYDVMGNIRTLDRDNLGAGTYNYLGNRLQNIINGPLATAAYIYDPNGNVITDGRKEVSLTYNYLNLPATATKANLNLSYTYDASGNKLTKTNNGVARHYLRGIEYDGSRIDIIHTEEGIARNKSGSFSYEYNLTDHLGNTRYSFDVYNGGLRRIQEQDYYAFGKIRDGQYVFGEKNKYLYNGKELQEELGQLDYGARFYDPVIGRWNVIDPLAEQMRRHSPYSYAFNNPIRFIDPDGMKPVDDYFFDQFGDFQRIDRNNKRDKLVVENSETGKRQSYDFADPDDTKGIENGTINKVTFVSADKITEMLGNAGALSSGNRDSKWSFMNKESKGGGALDFSYSTIPAEFQKAGASNDPLSKPASTLFIPEGDGYVHNQMNFGNYLWGAAGYSLGFTKMVLKTAAHYNSIANSSTNGYRPQFDSADDQLSIGRGVNFSLRQLLRYRTLSSDGKLSPVTIK</sequence>